<evidence type="ECO:0000313" key="2">
    <source>
        <dbReference type="Proteomes" id="UP000681356"/>
    </source>
</evidence>
<comment type="caution">
    <text evidence="1">The sequence shown here is derived from an EMBL/GenBank/DDBJ whole genome shotgun (WGS) entry which is preliminary data.</text>
</comment>
<sequence>MVVALAAYRIAWMPLPKAACSSVKEALARIDPAVTVPDAPTTHSWHQIYPTRRFRPHRWQGYGDHWRFCVVRDPLERLLSVYTNRVVQHRDLWNSRRLRDDPAFRDLPRDPDPDTFFQQLPRYRLASSAIRHHAFPAWVFLGPELRDYDRVFRVAELDALAAALTERTGRWVVMPRRNRSAERLSADDLRPATLAALRALLAEEYDYLSGVYQNPLGAPLMALARSGGGN</sequence>
<name>A0A8J8B829_9RHOB</name>
<dbReference type="Pfam" id="PF03567">
    <property type="entry name" value="Sulfotransfer_2"/>
    <property type="match status" value="1"/>
</dbReference>
<dbReference type="GO" id="GO:0008146">
    <property type="term" value="F:sulfotransferase activity"/>
    <property type="evidence" value="ECO:0007669"/>
    <property type="project" value="InterPro"/>
</dbReference>
<gene>
    <name evidence="1" type="ORF">KB874_01260</name>
</gene>
<keyword evidence="2" id="KW-1185">Reference proteome</keyword>
<dbReference type="InterPro" id="IPR005331">
    <property type="entry name" value="Sulfotransferase"/>
</dbReference>
<proteinExistence type="predicted"/>
<organism evidence="1 2">
    <name type="scientific">Thetidibacter halocola</name>
    <dbReference type="NCBI Taxonomy" id="2827239"/>
    <lineage>
        <taxon>Bacteria</taxon>
        <taxon>Pseudomonadati</taxon>
        <taxon>Pseudomonadota</taxon>
        <taxon>Alphaproteobacteria</taxon>
        <taxon>Rhodobacterales</taxon>
        <taxon>Roseobacteraceae</taxon>
        <taxon>Thetidibacter</taxon>
    </lineage>
</organism>
<dbReference type="Proteomes" id="UP000681356">
    <property type="component" value="Unassembled WGS sequence"/>
</dbReference>
<accession>A0A8J8B829</accession>
<dbReference type="EMBL" id="JAGTUU010000001">
    <property type="protein sequence ID" value="MBS0122748.1"/>
    <property type="molecule type" value="Genomic_DNA"/>
</dbReference>
<reference evidence="1" key="1">
    <citation type="submission" date="2021-04" db="EMBL/GenBank/DDBJ databases">
        <authorList>
            <person name="Yoon J."/>
        </authorList>
    </citation>
    <scope>NUCLEOTIDE SEQUENCE</scope>
    <source>
        <strain evidence="1">KMU-90</strain>
    </source>
</reference>
<dbReference type="GO" id="GO:0016020">
    <property type="term" value="C:membrane"/>
    <property type="evidence" value="ECO:0007669"/>
    <property type="project" value="InterPro"/>
</dbReference>
<protein>
    <submittedName>
        <fullName evidence="1">Sulfotransferase family 2 domain-containing protein</fullName>
    </submittedName>
</protein>
<dbReference type="AlphaFoldDB" id="A0A8J8B829"/>
<dbReference type="RefSeq" id="WP_212534721.1">
    <property type="nucleotide sequence ID" value="NZ_JAGTUU010000001.1"/>
</dbReference>
<evidence type="ECO:0000313" key="1">
    <source>
        <dbReference type="EMBL" id="MBS0122748.1"/>
    </source>
</evidence>